<dbReference type="GO" id="GO:0016989">
    <property type="term" value="F:sigma factor antagonist activity"/>
    <property type="evidence" value="ECO:0007669"/>
    <property type="project" value="TreeGrafter"/>
</dbReference>
<keyword evidence="1" id="KW-1133">Transmembrane helix</keyword>
<dbReference type="RefSeq" id="WP_008024594.1">
    <property type="nucleotide sequence ID" value="NZ_JABFIB010000018.1"/>
</dbReference>
<keyword evidence="1" id="KW-0812">Transmembrane</keyword>
<dbReference type="PANTHER" id="PTHR30273:SF2">
    <property type="entry name" value="PROTEIN FECR"/>
    <property type="match status" value="1"/>
</dbReference>
<evidence type="ECO:0000259" key="2">
    <source>
        <dbReference type="Pfam" id="PF04773"/>
    </source>
</evidence>
<sequence>MEIEKLIVKYLVGCLSKEEDQTLKKWLQEDESHQLFFHEVCSNKNFLAAYRQYNQGNLKSRKAFHKVWSTLHKDDVDSLKQRKIKLFHYWQRIACSLLILFLFVGEGYFFYDSSRIIPGESKAFLTLEDGSARQLKKSGQEHWIYIGNTPIAKEYDGMIVYHITNESPDITYQLNTLSVPRGGEYRLTLSDGTKIHLNSESELRYPVSFKGQENRMVELKGEAYFEIAKDSLHPFKVITQGLLIQQLGTVFNVKSRAEGKVEVALVEGSIGIYPCSQEMQTILPGQLAVWNESKNILSVENKELLSHTAWHFNRFVFYDESLGHLMEELALWYNVDIDFLDESLKKLHFTGSLYRYDDIAVILNAIEETVNVDFKISGLRIKIDRKNK</sequence>
<dbReference type="InterPro" id="IPR006860">
    <property type="entry name" value="FecR"/>
</dbReference>
<evidence type="ECO:0000313" key="5">
    <source>
        <dbReference type="EMBL" id="OUQ69381.1"/>
    </source>
</evidence>
<dbReference type="PANTHER" id="PTHR30273">
    <property type="entry name" value="PERIPLASMIC SIGNAL SENSOR AND SIGMA FACTOR ACTIVATOR FECR-RELATED"/>
    <property type="match status" value="1"/>
</dbReference>
<feature type="domain" description="FecR protein" evidence="2">
    <location>
        <begin position="176"/>
        <end position="270"/>
    </location>
</feature>
<dbReference type="EMBL" id="JAIWYE010000040">
    <property type="protein sequence ID" value="MCA4706684.1"/>
    <property type="molecule type" value="Genomic_DNA"/>
</dbReference>
<dbReference type="Pfam" id="PF16344">
    <property type="entry name" value="FecR_C"/>
    <property type="match status" value="1"/>
</dbReference>
<dbReference type="Gene3D" id="3.55.50.30">
    <property type="match status" value="1"/>
</dbReference>
<reference evidence="4" key="3">
    <citation type="submission" date="2023-08" db="EMBL/GenBank/DDBJ databases">
        <title>Mucin Metabolism Genes Underlie the Key Renovations of Bacteroides xylanisolvens Genomes in Captive Great Apes.</title>
        <authorList>
            <person name="Nishida A.H."/>
        </authorList>
    </citation>
    <scope>NUCLEOTIDE SEQUENCE</scope>
    <source>
        <strain evidence="4">P13.H9</strain>
    </source>
</reference>
<dbReference type="Gene3D" id="2.60.120.1440">
    <property type="match status" value="1"/>
</dbReference>
<accession>A0A1Y4VH45</accession>
<evidence type="ECO:0000313" key="4">
    <source>
        <dbReference type="EMBL" id="MCA4706684.1"/>
    </source>
</evidence>
<evidence type="ECO:0000313" key="6">
    <source>
        <dbReference type="Proteomes" id="UP000196036"/>
    </source>
</evidence>
<dbReference type="InterPro" id="IPR032508">
    <property type="entry name" value="FecR_C"/>
</dbReference>
<gene>
    <name evidence="5" type="ORF">B5E52_10180</name>
    <name evidence="4" type="ORF">LD004_24080</name>
</gene>
<evidence type="ECO:0000259" key="3">
    <source>
        <dbReference type="Pfam" id="PF16344"/>
    </source>
</evidence>
<reference evidence="6" key="1">
    <citation type="submission" date="2017-04" db="EMBL/GenBank/DDBJ databases">
        <title>Function of individual gut microbiota members based on whole genome sequencing of pure cultures obtained from chicken caecum.</title>
        <authorList>
            <person name="Medvecky M."/>
            <person name="Cejkova D."/>
            <person name="Polansky O."/>
            <person name="Karasova D."/>
            <person name="Kubasova T."/>
            <person name="Cizek A."/>
            <person name="Rychlik I."/>
        </authorList>
    </citation>
    <scope>NUCLEOTIDE SEQUENCE [LARGE SCALE GENOMIC DNA]</scope>
    <source>
        <strain evidence="6">An109</strain>
    </source>
</reference>
<dbReference type="Proteomes" id="UP001198461">
    <property type="component" value="Unassembled WGS sequence"/>
</dbReference>
<reference evidence="5" key="2">
    <citation type="journal article" date="2018" name="BMC Genomics">
        <title>Whole genome sequencing and function prediction of 133 gut anaerobes isolated from chicken caecum in pure cultures.</title>
        <authorList>
            <person name="Medvecky M."/>
            <person name="Cejkova D."/>
            <person name="Polansky O."/>
            <person name="Karasova D."/>
            <person name="Kubasova T."/>
            <person name="Cizek A."/>
            <person name="Rychlik I."/>
        </authorList>
    </citation>
    <scope>NUCLEOTIDE SEQUENCE</scope>
    <source>
        <strain evidence="5">An109</strain>
    </source>
</reference>
<name>A0A1Y4VH45_9BACE</name>
<dbReference type="Proteomes" id="UP000196036">
    <property type="component" value="Unassembled WGS sequence"/>
</dbReference>
<evidence type="ECO:0000256" key="1">
    <source>
        <dbReference type="SAM" id="Phobius"/>
    </source>
</evidence>
<proteinExistence type="predicted"/>
<protein>
    <submittedName>
        <fullName evidence="4">DUF4974 domain-containing protein</fullName>
    </submittedName>
</protein>
<dbReference type="EMBL" id="NFLW01000017">
    <property type="protein sequence ID" value="OUQ69381.1"/>
    <property type="molecule type" value="Genomic_DNA"/>
</dbReference>
<feature type="transmembrane region" description="Helical" evidence="1">
    <location>
        <begin position="89"/>
        <end position="111"/>
    </location>
</feature>
<organism evidence="5 6">
    <name type="scientific">Bacteroides xylanisolvens</name>
    <dbReference type="NCBI Taxonomy" id="371601"/>
    <lineage>
        <taxon>Bacteria</taxon>
        <taxon>Pseudomonadati</taxon>
        <taxon>Bacteroidota</taxon>
        <taxon>Bacteroidia</taxon>
        <taxon>Bacteroidales</taxon>
        <taxon>Bacteroidaceae</taxon>
        <taxon>Bacteroides</taxon>
    </lineage>
</organism>
<keyword evidence="1" id="KW-0472">Membrane</keyword>
<dbReference type="InterPro" id="IPR012373">
    <property type="entry name" value="Ferrdict_sens_TM"/>
</dbReference>
<feature type="domain" description="Protein FecR C-terminal" evidence="3">
    <location>
        <begin position="314"/>
        <end position="383"/>
    </location>
</feature>
<dbReference type="AlphaFoldDB" id="A0A1Y4VH45"/>
<dbReference type="Pfam" id="PF04773">
    <property type="entry name" value="FecR"/>
    <property type="match status" value="1"/>
</dbReference>
<comment type="caution">
    <text evidence="5">The sequence shown here is derived from an EMBL/GenBank/DDBJ whole genome shotgun (WGS) entry which is preliminary data.</text>
</comment>